<comment type="caution">
    <text evidence="1">The sequence shown here is derived from an EMBL/GenBank/DDBJ whole genome shotgun (WGS) entry which is preliminary data.</text>
</comment>
<name>A0A1R3G683_9ROSI</name>
<sequence>MAIGNFLVTCSSGKGFDDRRFMVEAAVVKTG</sequence>
<organism evidence="1 2">
    <name type="scientific">Corchorus olitorius</name>
    <dbReference type="NCBI Taxonomy" id="93759"/>
    <lineage>
        <taxon>Eukaryota</taxon>
        <taxon>Viridiplantae</taxon>
        <taxon>Streptophyta</taxon>
        <taxon>Embryophyta</taxon>
        <taxon>Tracheophyta</taxon>
        <taxon>Spermatophyta</taxon>
        <taxon>Magnoliopsida</taxon>
        <taxon>eudicotyledons</taxon>
        <taxon>Gunneridae</taxon>
        <taxon>Pentapetalae</taxon>
        <taxon>rosids</taxon>
        <taxon>malvids</taxon>
        <taxon>Malvales</taxon>
        <taxon>Malvaceae</taxon>
        <taxon>Grewioideae</taxon>
        <taxon>Apeibeae</taxon>
        <taxon>Corchorus</taxon>
    </lineage>
</organism>
<protein>
    <submittedName>
        <fullName evidence="1">Uncharacterized protein</fullName>
    </submittedName>
</protein>
<dbReference type="EMBL" id="AWUE01023505">
    <property type="protein sequence ID" value="OMO53593.1"/>
    <property type="molecule type" value="Genomic_DNA"/>
</dbReference>
<dbReference type="OrthoDB" id="10339199at2759"/>
<reference evidence="2" key="1">
    <citation type="submission" date="2013-09" db="EMBL/GenBank/DDBJ databases">
        <title>Corchorus olitorius genome sequencing.</title>
        <authorList>
            <person name="Alam M."/>
            <person name="Haque M.S."/>
            <person name="Islam M.S."/>
            <person name="Emdad E.M."/>
            <person name="Islam M.M."/>
            <person name="Ahmed B."/>
            <person name="Halim A."/>
            <person name="Hossen Q.M.M."/>
            <person name="Hossain M.Z."/>
            <person name="Ahmed R."/>
            <person name="Khan M.M."/>
            <person name="Islam R."/>
            <person name="Rashid M.M."/>
            <person name="Khan S.A."/>
            <person name="Rahman M.S."/>
            <person name="Alam M."/>
            <person name="Yahiya A.S."/>
            <person name="Khan M.S."/>
            <person name="Azam M.S."/>
            <person name="Haque T."/>
            <person name="Lashkar M.Z.H."/>
            <person name="Akhand A.I."/>
            <person name="Morshed G."/>
            <person name="Roy S."/>
            <person name="Uddin K.S."/>
            <person name="Rabeya T."/>
            <person name="Hossain A.S."/>
            <person name="Chowdhury A."/>
            <person name="Snigdha A.R."/>
            <person name="Mortoza M.S."/>
            <person name="Matin S.A."/>
            <person name="Hoque S.M.E."/>
            <person name="Islam M.K."/>
            <person name="Roy D.K."/>
            <person name="Haider R."/>
            <person name="Moosa M.M."/>
            <person name="Elias S.M."/>
            <person name="Hasan A.M."/>
            <person name="Jahan S."/>
            <person name="Shafiuddin M."/>
            <person name="Mahmood N."/>
            <person name="Shommy N.S."/>
        </authorList>
    </citation>
    <scope>NUCLEOTIDE SEQUENCE [LARGE SCALE GENOMIC DNA]</scope>
    <source>
        <strain evidence="2">cv. O-4</strain>
    </source>
</reference>
<dbReference type="Proteomes" id="UP000187203">
    <property type="component" value="Unassembled WGS sequence"/>
</dbReference>
<accession>A0A1R3G683</accession>
<evidence type="ECO:0000313" key="2">
    <source>
        <dbReference type="Proteomes" id="UP000187203"/>
    </source>
</evidence>
<proteinExistence type="predicted"/>
<keyword evidence="2" id="KW-1185">Reference proteome</keyword>
<dbReference type="AlphaFoldDB" id="A0A1R3G683"/>
<evidence type="ECO:0000313" key="1">
    <source>
        <dbReference type="EMBL" id="OMO53593.1"/>
    </source>
</evidence>
<gene>
    <name evidence="1" type="ORF">COLO4_36691</name>
</gene>